<proteinExistence type="predicted"/>
<sequence length="167" mass="18210">MKSLTKRGIIGAVAAIAVSLPTCQGFSSTSSNKIHHQQSNLVLHAVPEHMQENEMQNRRKAMQSMALGITSLLLSTPSVNAAEKEPTIYKSGKTPIVQGQKPKDKNDVAGTRKDPNFLRSISACKSQCEQTNGSDGYARSKEECLSDCQDICCTTYEQCTFGIVPRM</sequence>
<organism evidence="3 4">
    <name type="scientific">Chaetoceros tenuissimus</name>
    <dbReference type="NCBI Taxonomy" id="426638"/>
    <lineage>
        <taxon>Eukaryota</taxon>
        <taxon>Sar</taxon>
        <taxon>Stramenopiles</taxon>
        <taxon>Ochrophyta</taxon>
        <taxon>Bacillariophyta</taxon>
        <taxon>Coscinodiscophyceae</taxon>
        <taxon>Chaetocerotophycidae</taxon>
        <taxon>Chaetocerotales</taxon>
        <taxon>Chaetocerotaceae</taxon>
        <taxon>Chaetoceros</taxon>
    </lineage>
</organism>
<dbReference type="AlphaFoldDB" id="A0AAD3H7C6"/>
<feature type="region of interest" description="Disordered" evidence="1">
    <location>
        <begin position="93"/>
        <end position="114"/>
    </location>
</feature>
<keyword evidence="2" id="KW-0732">Signal</keyword>
<gene>
    <name evidence="3" type="ORF">CTEN210_09773</name>
</gene>
<reference evidence="3 4" key="1">
    <citation type="journal article" date="2021" name="Sci. Rep.">
        <title>The genome of the diatom Chaetoceros tenuissimus carries an ancient integrated fragment of an extant virus.</title>
        <authorList>
            <person name="Hongo Y."/>
            <person name="Kimura K."/>
            <person name="Takaki Y."/>
            <person name="Yoshida Y."/>
            <person name="Baba S."/>
            <person name="Kobayashi G."/>
            <person name="Nagasaki K."/>
            <person name="Hano T."/>
            <person name="Tomaru Y."/>
        </authorList>
    </citation>
    <scope>NUCLEOTIDE SEQUENCE [LARGE SCALE GENOMIC DNA]</scope>
    <source>
        <strain evidence="3 4">NIES-3715</strain>
    </source>
</reference>
<dbReference type="EMBL" id="BLLK01000046">
    <property type="protein sequence ID" value="GFH53297.1"/>
    <property type="molecule type" value="Genomic_DNA"/>
</dbReference>
<dbReference type="Proteomes" id="UP001054902">
    <property type="component" value="Unassembled WGS sequence"/>
</dbReference>
<evidence type="ECO:0000313" key="4">
    <source>
        <dbReference type="Proteomes" id="UP001054902"/>
    </source>
</evidence>
<name>A0AAD3H7C6_9STRA</name>
<evidence type="ECO:0000256" key="1">
    <source>
        <dbReference type="SAM" id="MobiDB-lite"/>
    </source>
</evidence>
<feature type="chain" id="PRO_5042270115" evidence="2">
    <location>
        <begin position="26"/>
        <end position="167"/>
    </location>
</feature>
<feature type="compositionally biased region" description="Basic and acidic residues" evidence="1">
    <location>
        <begin position="101"/>
        <end position="114"/>
    </location>
</feature>
<accession>A0AAD3H7C6</accession>
<protein>
    <submittedName>
        <fullName evidence="3">Uncharacterized protein</fullName>
    </submittedName>
</protein>
<comment type="caution">
    <text evidence="3">The sequence shown here is derived from an EMBL/GenBank/DDBJ whole genome shotgun (WGS) entry which is preliminary data.</text>
</comment>
<keyword evidence="4" id="KW-1185">Reference proteome</keyword>
<evidence type="ECO:0000313" key="3">
    <source>
        <dbReference type="EMBL" id="GFH53297.1"/>
    </source>
</evidence>
<evidence type="ECO:0000256" key="2">
    <source>
        <dbReference type="SAM" id="SignalP"/>
    </source>
</evidence>
<feature type="signal peptide" evidence="2">
    <location>
        <begin position="1"/>
        <end position="25"/>
    </location>
</feature>